<evidence type="ECO:0000256" key="3">
    <source>
        <dbReference type="ARBA" id="ARBA00012918"/>
    </source>
</evidence>
<dbReference type="NCBIfam" id="TIGR03814">
    <property type="entry name" value="Gln_ase"/>
    <property type="match status" value="1"/>
</dbReference>
<accession>A0A238LIL9</accession>
<evidence type="ECO:0000313" key="8">
    <source>
        <dbReference type="EMBL" id="SMY08806.1"/>
    </source>
</evidence>
<evidence type="ECO:0000256" key="5">
    <source>
        <dbReference type="ARBA" id="ARBA00049534"/>
    </source>
</evidence>
<dbReference type="Pfam" id="PF04960">
    <property type="entry name" value="Glutaminase"/>
    <property type="match status" value="1"/>
</dbReference>
<feature type="binding site" evidence="6">
    <location>
        <position position="195"/>
    </location>
    <ligand>
        <name>substrate</name>
    </ligand>
</feature>
<evidence type="ECO:0000256" key="7">
    <source>
        <dbReference type="SAM" id="MobiDB-lite"/>
    </source>
</evidence>
<comment type="catalytic activity">
    <reaction evidence="5 6">
        <text>L-glutamine + H2O = L-glutamate + NH4(+)</text>
        <dbReference type="Rhea" id="RHEA:15889"/>
        <dbReference type="ChEBI" id="CHEBI:15377"/>
        <dbReference type="ChEBI" id="CHEBI:28938"/>
        <dbReference type="ChEBI" id="CHEBI:29985"/>
        <dbReference type="ChEBI" id="CHEBI:58359"/>
        <dbReference type="EC" id="3.5.1.2"/>
    </reaction>
</comment>
<dbReference type="EMBL" id="FXZK01000005">
    <property type="protein sequence ID" value="SMY08806.1"/>
    <property type="molecule type" value="Genomic_DNA"/>
</dbReference>
<dbReference type="AlphaFoldDB" id="A0A238LIL9"/>
<feature type="binding site" evidence="6">
    <location>
        <position position="164"/>
    </location>
    <ligand>
        <name>substrate</name>
    </ligand>
</feature>
<dbReference type="FunFam" id="3.40.710.10:FF:000005">
    <property type="entry name" value="Glutaminase"/>
    <property type="match status" value="1"/>
</dbReference>
<feature type="binding site" evidence="6">
    <location>
        <position position="261"/>
    </location>
    <ligand>
        <name>substrate</name>
    </ligand>
</feature>
<evidence type="ECO:0000256" key="1">
    <source>
        <dbReference type="ARBA" id="ARBA00011076"/>
    </source>
</evidence>
<dbReference type="GO" id="GO:0006543">
    <property type="term" value="P:L-glutamine catabolic process"/>
    <property type="evidence" value="ECO:0007669"/>
    <property type="project" value="TreeGrafter"/>
</dbReference>
<reference evidence="8 9" key="1">
    <citation type="submission" date="2017-05" db="EMBL/GenBank/DDBJ databases">
        <authorList>
            <person name="Song R."/>
            <person name="Chenine A.L."/>
            <person name="Ruprecht R.M."/>
        </authorList>
    </citation>
    <scope>NUCLEOTIDE SEQUENCE [LARGE SCALE GENOMIC DNA]</scope>
    <source>
        <strain evidence="8 9">CECT 8899</strain>
    </source>
</reference>
<dbReference type="OrthoDB" id="9788822at2"/>
<dbReference type="NCBIfam" id="NF002133">
    <property type="entry name" value="PRK00971.1-2"/>
    <property type="match status" value="1"/>
</dbReference>
<feature type="binding site" evidence="6">
    <location>
        <position position="118"/>
    </location>
    <ligand>
        <name>substrate</name>
    </ligand>
</feature>
<protein>
    <recommendedName>
        <fullName evidence="3 6">Glutaminase</fullName>
        <ecNumber evidence="3 6">3.5.1.2</ecNumber>
    </recommendedName>
</protein>
<keyword evidence="6" id="KW-0007">Acetylation</keyword>
<dbReference type="Gene3D" id="3.40.710.10">
    <property type="entry name" value="DD-peptidase/beta-lactamase superfamily"/>
    <property type="match status" value="1"/>
</dbReference>
<dbReference type="EC" id="3.5.1.2" evidence="3 6"/>
<dbReference type="HAMAP" id="MF_00313">
    <property type="entry name" value="Glutaminase"/>
    <property type="match status" value="1"/>
</dbReference>
<dbReference type="Proteomes" id="UP000201613">
    <property type="component" value="Unassembled WGS sequence"/>
</dbReference>
<evidence type="ECO:0000256" key="2">
    <source>
        <dbReference type="ARBA" id="ARBA00011881"/>
    </source>
</evidence>
<evidence type="ECO:0000313" key="9">
    <source>
        <dbReference type="Proteomes" id="UP000201613"/>
    </source>
</evidence>
<sequence>MIEDSAALETLLTEIVDRMSQAADKGAVADYIPELAAIDPAQFAISICLPDGRQISVGDVQADFSIQSISKVFTLAIALGRYGDTYWTRVGREPSTSVFNSVQELESRNGIPANPFVNSGAIATTDALLVGATPKETLGEILQFIRLAASDDDIYINPSIAESEKRTGHRNWSLAHFLKSCDNLRHECELTLGTYFHHCAISMNCAQLARTGRFLAGLHPAGTLILPAHVRSINALMMTCGHYNGSGEFAYRVGFPAKSGVSGGILAVIPKRASIAVWSPGLDRYGNSLLGTAALEEVSRRAGLSVFSVEGDTRPLRRGGPAEGAAAAGRAADPEPGR</sequence>
<dbReference type="PANTHER" id="PTHR12544:SF29">
    <property type="entry name" value="GLUTAMINASE"/>
    <property type="match status" value="1"/>
</dbReference>
<keyword evidence="4 6" id="KW-0378">Hydrolase</keyword>
<dbReference type="GO" id="GO:0004359">
    <property type="term" value="F:glutaminase activity"/>
    <property type="evidence" value="ECO:0007669"/>
    <property type="project" value="UniProtKB-UniRule"/>
</dbReference>
<comment type="similarity">
    <text evidence="1 6">Belongs to the glutaminase family.</text>
</comment>
<dbReference type="RefSeq" id="WP_093992962.1">
    <property type="nucleotide sequence ID" value="NZ_FXZK01000005.1"/>
</dbReference>
<feature type="binding site" evidence="6">
    <location>
        <position position="171"/>
    </location>
    <ligand>
        <name>substrate</name>
    </ligand>
</feature>
<dbReference type="PANTHER" id="PTHR12544">
    <property type="entry name" value="GLUTAMINASE"/>
    <property type="match status" value="1"/>
</dbReference>
<dbReference type="InterPro" id="IPR012338">
    <property type="entry name" value="Beta-lactam/transpept-like"/>
</dbReference>
<keyword evidence="9" id="KW-1185">Reference proteome</keyword>
<dbReference type="InterPro" id="IPR015868">
    <property type="entry name" value="Glutaminase"/>
</dbReference>
<feature type="region of interest" description="Disordered" evidence="7">
    <location>
        <begin position="312"/>
        <end position="338"/>
    </location>
</feature>
<dbReference type="GO" id="GO:0006537">
    <property type="term" value="P:glutamate biosynthetic process"/>
    <property type="evidence" value="ECO:0007669"/>
    <property type="project" value="TreeGrafter"/>
</dbReference>
<gene>
    <name evidence="6 8" type="primary">glsA</name>
    <name evidence="8" type="ORF">LOM8899_02964</name>
</gene>
<comment type="subunit">
    <text evidence="2 6">Homotetramer.</text>
</comment>
<feature type="binding site" evidence="6">
    <location>
        <position position="68"/>
    </location>
    <ligand>
        <name>substrate</name>
    </ligand>
</feature>
<dbReference type="SUPFAM" id="SSF56601">
    <property type="entry name" value="beta-lactamase/transpeptidase-like"/>
    <property type="match status" value="1"/>
</dbReference>
<organism evidence="8 9">
    <name type="scientific">Flavimaricola marinus</name>
    <dbReference type="NCBI Taxonomy" id="1819565"/>
    <lineage>
        <taxon>Bacteria</taxon>
        <taxon>Pseudomonadati</taxon>
        <taxon>Pseudomonadota</taxon>
        <taxon>Alphaproteobacteria</taxon>
        <taxon>Rhodobacterales</taxon>
        <taxon>Paracoccaceae</taxon>
        <taxon>Flavimaricola</taxon>
    </lineage>
</organism>
<name>A0A238LIL9_9RHOB</name>
<evidence type="ECO:0000256" key="6">
    <source>
        <dbReference type="HAMAP-Rule" id="MF_00313"/>
    </source>
</evidence>
<feature type="binding site" evidence="6">
    <location>
        <position position="243"/>
    </location>
    <ligand>
        <name>substrate</name>
    </ligand>
</feature>
<proteinExistence type="inferred from homology"/>
<evidence type="ECO:0000256" key="4">
    <source>
        <dbReference type="ARBA" id="ARBA00022801"/>
    </source>
</evidence>